<dbReference type="CDD" id="cd14279">
    <property type="entry name" value="CUE"/>
    <property type="match status" value="1"/>
</dbReference>
<dbReference type="EMBL" id="MBFS01000207">
    <property type="protein sequence ID" value="PVV03652.1"/>
    <property type="molecule type" value="Genomic_DNA"/>
</dbReference>
<evidence type="ECO:0000313" key="2">
    <source>
        <dbReference type="EMBL" id="PVV03652.1"/>
    </source>
</evidence>
<comment type="caution">
    <text evidence="2">The sequence shown here is derived from an EMBL/GenBank/DDBJ whole genome shotgun (WGS) entry which is preliminary data.</text>
</comment>
<proteinExistence type="predicted"/>
<gene>
    <name evidence="2" type="ORF">BB560_001850</name>
</gene>
<dbReference type="SUPFAM" id="SSF46934">
    <property type="entry name" value="UBA-like"/>
    <property type="match status" value="1"/>
</dbReference>
<reference evidence="2 3" key="1">
    <citation type="journal article" date="2018" name="MBio">
        <title>Comparative Genomics Reveals the Core Gene Toolbox for the Fungus-Insect Symbiosis.</title>
        <authorList>
            <person name="Wang Y."/>
            <person name="Stata M."/>
            <person name="Wang W."/>
            <person name="Stajich J.E."/>
            <person name="White M.M."/>
            <person name="Moncalvo J.M."/>
        </authorList>
    </citation>
    <scope>NUCLEOTIDE SEQUENCE [LARGE SCALE GENOMIC DNA]</scope>
    <source>
        <strain evidence="2 3">SC-DP-2</strain>
    </source>
</reference>
<organism evidence="2 3">
    <name type="scientific">Smittium megazygosporum</name>
    <dbReference type="NCBI Taxonomy" id="133381"/>
    <lineage>
        <taxon>Eukaryota</taxon>
        <taxon>Fungi</taxon>
        <taxon>Fungi incertae sedis</taxon>
        <taxon>Zoopagomycota</taxon>
        <taxon>Kickxellomycotina</taxon>
        <taxon>Harpellomycetes</taxon>
        <taxon>Harpellales</taxon>
        <taxon>Legeriomycetaceae</taxon>
        <taxon>Smittium</taxon>
    </lineage>
</organism>
<name>A0A2T9ZGD6_9FUNG</name>
<dbReference type="AlphaFoldDB" id="A0A2T9ZGD6"/>
<protein>
    <recommendedName>
        <fullName evidence="1">CUE domain-containing protein</fullName>
    </recommendedName>
</protein>
<dbReference type="InterPro" id="IPR003892">
    <property type="entry name" value="CUE"/>
</dbReference>
<dbReference type="Gene3D" id="1.10.8.10">
    <property type="entry name" value="DNA helicase RuvA subunit, C-terminal domain"/>
    <property type="match status" value="1"/>
</dbReference>
<keyword evidence="3" id="KW-1185">Reference proteome</keyword>
<sequence>MYHKNIGDVKYWRFPNFIDNIFKAFFGNILADSYHQTRGSNTMPEVRGYPHQAPSNNLSAQGLNSANGQVPENENNQTHLRSRISRQVIGSDINTDSIIPNPMNPAPESNIPDQQAVEEQISQLQSMFPYSSRDRIVLALQSANYDPNIAASNLLEFP</sequence>
<dbReference type="STRING" id="133381.A0A2T9ZGD6"/>
<dbReference type="PROSITE" id="PS51140">
    <property type="entry name" value="CUE"/>
    <property type="match status" value="1"/>
</dbReference>
<dbReference type="GO" id="GO:0043130">
    <property type="term" value="F:ubiquitin binding"/>
    <property type="evidence" value="ECO:0007669"/>
    <property type="project" value="InterPro"/>
</dbReference>
<evidence type="ECO:0000313" key="3">
    <source>
        <dbReference type="Proteomes" id="UP000245609"/>
    </source>
</evidence>
<evidence type="ECO:0000259" key="1">
    <source>
        <dbReference type="PROSITE" id="PS51140"/>
    </source>
</evidence>
<dbReference type="OrthoDB" id="272778at2759"/>
<dbReference type="Pfam" id="PF02845">
    <property type="entry name" value="CUE"/>
    <property type="match status" value="1"/>
</dbReference>
<feature type="domain" description="CUE" evidence="1">
    <location>
        <begin position="116"/>
        <end position="158"/>
    </location>
</feature>
<dbReference type="Proteomes" id="UP000245609">
    <property type="component" value="Unassembled WGS sequence"/>
</dbReference>
<dbReference type="InterPro" id="IPR009060">
    <property type="entry name" value="UBA-like_sf"/>
</dbReference>
<accession>A0A2T9ZGD6</accession>